<sequence length="116" mass="12937">MRRSRSWLVLLYLLATVLVQSSHDHGRADGVESSQHEAGCADPRPHIAGHWSPDLSHDHDECLACQYRADHQAWILTPFCLDRPIGLLLKASTGPSTSITSVRWNTCRAPPERETA</sequence>
<evidence type="ECO:0000256" key="2">
    <source>
        <dbReference type="SAM" id="SignalP"/>
    </source>
</evidence>
<feature type="signal peptide" evidence="2">
    <location>
        <begin position="1"/>
        <end position="21"/>
    </location>
</feature>
<evidence type="ECO:0000256" key="1">
    <source>
        <dbReference type="SAM" id="MobiDB-lite"/>
    </source>
</evidence>
<dbReference type="AlphaFoldDB" id="A0AAU7CF23"/>
<feature type="compositionally biased region" description="Polar residues" evidence="1">
    <location>
        <begin position="95"/>
        <end position="104"/>
    </location>
</feature>
<dbReference type="EMBL" id="CP155447">
    <property type="protein sequence ID" value="XBH04058.1"/>
    <property type="molecule type" value="Genomic_DNA"/>
</dbReference>
<evidence type="ECO:0008006" key="4">
    <source>
        <dbReference type="Google" id="ProtNLM"/>
    </source>
</evidence>
<protein>
    <recommendedName>
        <fullName evidence="4">DUF2946 domain-containing protein</fullName>
    </recommendedName>
</protein>
<feature type="chain" id="PRO_5043705824" description="DUF2946 domain-containing protein" evidence="2">
    <location>
        <begin position="22"/>
        <end position="116"/>
    </location>
</feature>
<reference evidence="3" key="1">
    <citation type="submission" date="2024-05" db="EMBL/GenBank/DDBJ databases">
        <title>Planctomycetes of the genus Singulisphaera possess chitinolytic capabilities.</title>
        <authorList>
            <person name="Ivanova A."/>
        </authorList>
    </citation>
    <scope>NUCLEOTIDE SEQUENCE</scope>
    <source>
        <strain evidence="3">Ch08T</strain>
    </source>
</reference>
<organism evidence="3">
    <name type="scientific">Singulisphaera sp. Ch08</name>
    <dbReference type="NCBI Taxonomy" id="3120278"/>
    <lineage>
        <taxon>Bacteria</taxon>
        <taxon>Pseudomonadati</taxon>
        <taxon>Planctomycetota</taxon>
        <taxon>Planctomycetia</taxon>
        <taxon>Isosphaerales</taxon>
        <taxon>Isosphaeraceae</taxon>
        <taxon>Singulisphaera</taxon>
    </lineage>
</organism>
<dbReference type="RefSeq" id="WP_406696804.1">
    <property type="nucleotide sequence ID" value="NZ_CP155447.1"/>
</dbReference>
<accession>A0AAU7CF23</accession>
<name>A0AAU7CF23_9BACT</name>
<feature type="region of interest" description="Disordered" evidence="1">
    <location>
        <begin position="95"/>
        <end position="116"/>
    </location>
</feature>
<keyword evidence="2" id="KW-0732">Signal</keyword>
<gene>
    <name evidence="3" type="ORF">V5E97_38030</name>
</gene>
<proteinExistence type="predicted"/>
<evidence type="ECO:0000313" key="3">
    <source>
        <dbReference type="EMBL" id="XBH04058.1"/>
    </source>
</evidence>